<evidence type="ECO:0000313" key="4">
    <source>
        <dbReference type="EMBL" id="MBM7798781.1"/>
    </source>
</evidence>
<evidence type="ECO:0000313" key="5">
    <source>
        <dbReference type="Proteomes" id="UP000704762"/>
    </source>
</evidence>
<keyword evidence="1" id="KW-1133">Transmembrane helix</keyword>
<comment type="caution">
    <text evidence="4">The sequence shown here is derived from an EMBL/GenBank/DDBJ whole genome shotgun (WGS) entry which is preliminary data.</text>
</comment>
<keyword evidence="1" id="KW-0472">Membrane</keyword>
<dbReference type="Proteomes" id="UP000704762">
    <property type="component" value="Unassembled WGS sequence"/>
</dbReference>
<dbReference type="EMBL" id="JAFBCF010000001">
    <property type="protein sequence ID" value="MBM7798781.1"/>
    <property type="molecule type" value="Genomic_DNA"/>
</dbReference>
<sequence length="279" mass="27792">MNKLARVVSVLSAALAVGAAGLALTTPAHAEDTATVSVLHAVPGATVDVYANGKALLTDFKPGTLTDPQQLPPGSYDLKVVAAGDGADGKAVTEADDVTVPAGANITVVAHLTAKGTPTLTPFVNDVSTLPAGKARITVRHTAAAPAVDVRAGGSPVFKGLTNAKEATADLAAGTVKADVVLAGTETVAIGPAEVKLAEGTNTVVYAWGSAADKNLAFAVQTISGLHGNPNGVPGGTGGQFAQAETQRSTIAAGLVLVGLMGVVVATRRLARVRVSTRR</sequence>
<feature type="transmembrane region" description="Helical" evidence="1">
    <location>
        <begin position="251"/>
        <end position="271"/>
    </location>
</feature>
<name>A0ABS2RKT8_9ACTN</name>
<keyword evidence="2" id="KW-0732">Signal</keyword>
<reference evidence="4 5" key="1">
    <citation type="submission" date="2021-01" db="EMBL/GenBank/DDBJ databases">
        <title>Sequencing the genomes of 1000 actinobacteria strains.</title>
        <authorList>
            <person name="Klenk H.-P."/>
        </authorList>
    </citation>
    <scope>NUCLEOTIDE SEQUENCE [LARGE SCALE GENOMIC DNA]</scope>
    <source>
        <strain evidence="4 5">DSM 18662</strain>
    </source>
</reference>
<gene>
    <name evidence="4" type="ORF">JOE57_001702</name>
</gene>
<dbReference type="RefSeq" id="WP_204917285.1">
    <property type="nucleotide sequence ID" value="NZ_BAAAQP010000002.1"/>
</dbReference>
<feature type="signal peptide" evidence="2">
    <location>
        <begin position="1"/>
        <end position="30"/>
    </location>
</feature>
<protein>
    <recommendedName>
        <fullName evidence="3">DUF4397 domain-containing protein</fullName>
    </recommendedName>
</protein>
<accession>A0ABS2RKT8</accession>
<keyword evidence="1" id="KW-0812">Transmembrane</keyword>
<keyword evidence="5" id="KW-1185">Reference proteome</keyword>
<evidence type="ECO:0000256" key="2">
    <source>
        <dbReference type="SAM" id="SignalP"/>
    </source>
</evidence>
<dbReference type="InterPro" id="IPR025510">
    <property type="entry name" value="DUF4397"/>
</dbReference>
<feature type="domain" description="DUF4397" evidence="3">
    <location>
        <begin position="34"/>
        <end position="151"/>
    </location>
</feature>
<organism evidence="4 5">
    <name type="scientific">Microlunatus panaciterrae</name>
    <dbReference type="NCBI Taxonomy" id="400768"/>
    <lineage>
        <taxon>Bacteria</taxon>
        <taxon>Bacillati</taxon>
        <taxon>Actinomycetota</taxon>
        <taxon>Actinomycetes</taxon>
        <taxon>Propionibacteriales</taxon>
        <taxon>Propionibacteriaceae</taxon>
        <taxon>Microlunatus</taxon>
    </lineage>
</organism>
<evidence type="ECO:0000256" key="1">
    <source>
        <dbReference type="SAM" id="Phobius"/>
    </source>
</evidence>
<dbReference type="Pfam" id="PF14344">
    <property type="entry name" value="DUF4397"/>
    <property type="match status" value="1"/>
</dbReference>
<evidence type="ECO:0000259" key="3">
    <source>
        <dbReference type="Pfam" id="PF14344"/>
    </source>
</evidence>
<proteinExistence type="predicted"/>
<feature type="chain" id="PRO_5045561629" description="DUF4397 domain-containing protein" evidence="2">
    <location>
        <begin position="31"/>
        <end position="279"/>
    </location>
</feature>